<sequence>MSATHQAGQYKRAGCVPNRTRHGTLFANRRQAMTRSEDRRIQRTQQLLRTSLLELVKEKGFEALSVQEIIDRANVGRTTFYAHFSNKEELLMCGFDELRVLLKQRQREARTRQDERLFAFSREMFEHVSEHRDVFRAMVGKRSGAAVQRRLQELLIELVREDVKLALPALRAMPAQREPVVRFVAGAFFGLLGWWLDDKPHLTAAEIDRRFRQLAVPATNAAAQAA</sequence>
<dbReference type="Gene3D" id="1.10.357.10">
    <property type="entry name" value="Tetracycline Repressor, domain 2"/>
    <property type="match status" value="1"/>
</dbReference>
<protein>
    <submittedName>
        <fullName evidence="4">TetR/AcrR family transcriptional regulator</fullName>
    </submittedName>
</protein>
<evidence type="ECO:0000259" key="3">
    <source>
        <dbReference type="PROSITE" id="PS50977"/>
    </source>
</evidence>
<dbReference type="InterPro" id="IPR001647">
    <property type="entry name" value="HTH_TetR"/>
</dbReference>
<evidence type="ECO:0000256" key="2">
    <source>
        <dbReference type="PROSITE-ProRule" id="PRU00335"/>
    </source>
</evidence>
<name>A0ABW0QGT9_9GAMM</name>
<gene>
    <name evidence="4" type="ORF">ACFPPA_00155</name>
</gene>
<dbReference type="PROSITE" id="PS50977">
    <property type="entry name" value="HTH_TETR_2"/>
    <property type="match status" value="1"/>
</dbReference>
<dbReference type="PANTHER" id="PTHR43479:SF7">
    <property type="entry name" value="TETR-FAMILY TRANSCRIPTIONAL REGULATOR"/>
    <property type="match status" value="1"/>
</dbReference>
<keyword evidence="5" id="KW-1185">Reference proteome</keyword>
<dbReference type="InterPro" id="IPR039532">
    <property type="entry name" value="TetR_C_Firmicutes"/>
</dbReference>
<proteinExistence type="predicted"/>
<dbReference type="PROSITE" id="PS01081">
    <property type="entry name" value="HTH_TETR_1"/>
    <property type="match status" value="1"/>
</dbReference>
<dbReference type="Pfam" id="PF14278">
    <property type="entry name" value="TetR_C_8"/>
    <property type="match status" value="1"/>
</dbReference>
<dbReference type="EMBL" id="JBHSNF010000001">
    <property type="protein sequence ID" value="MFC5524144.1"/>
    <property type="molecule type" value="Genomic_DNA"/>
</dbReference>
<feature type="domain" description="HTH tetR-type" evidence="3">
    <location>
        <begin position="42"/>
        <end position="102"/>
    </location>
</feature>
<dbReference type="InterPro" id="IPR023772">
    <property type="entry name" value="DNA-bd_HTH_TetR-type_CS"/>
</dbReference>
<dbReference type="PRINTS" id="PR00455">
    <property type="entry name" value="HTHTETR"/>
</dbReference>
<comment type="caution">
    <text evidence="4">The sequence shown here is derived from an EMBL/GenBank/DDBJ whole genome shotgun (WGS) entry which is preliminary data.</text>
</comment>
<dbReference type="InterPro" id="IPR050624">
    <property type="entry name" value="HTH-type_Tx_Regulator"/>
</dbReference>
<accession>A0ABW0QGT9</accession>
<dbReference type="Proteomes" id="UP001596114">
    <property type="component" value="Unassembled WGS sequence"/>
</dbReference>
<evidence type="ECO:0000313" key="4">
    <source>
        <dbReference type="EMBL" id="MFC5524144.1"/>
    </source>
</evidence>
<organism evidence="4 5">
    <name type="scientific">Rhodanobacter ginsengisoli</name>
    <dbReference type="NCBI Taxonomy" id="418646"/>
    <lineage>
        <taxon>Bacteria</taxon>
        <taxon>Pseudomonadati</taxon>
        <taxon>Pseudomonadota</taxon>
        <taxon>Gammaproteobacteria</taxon>
        <taxon>Lysobacterales</taxon>
        <taxon>Rhodanobacteraceae</taxon>
        <taxon>Rhodanobacter</taxon>
    </lineage>
</organism>
<dbReference type="PANTHER" id="PTHR43479">
    <property type="entry name" value="ACREF/ENVCD OPERON REPRESSOR-RELATED"/>
    <property type="match status" value="1"/>
</dbReference>
<reference evidence="5" key="1">
    <citation type="journal article" date="2019" name="Int. J. Syst. Evol. Microbiol.">
        <title>The Global Catalogue of Microorganisms (GCM) 10K type strain sequencing project: providing services to taxonomists for standard genome sequencing and annotation.</title>
        <authorList>
            <consortium name="The Broad Institute Genomics Platform"/>
            <consortium name="The Broad Institute Genome Sequencing Center for Infectious Disease"/>
            <person name="Wu L."/>
            <person name="Ma J."/>
        </authorList>
    </citation>
    <scope>NUCLEOTIDE SEQUENCE [LARGE SCALE GENOMIC DNA]</scope>
    <source>
        <strain evidence="5">CGMCC 1.16619</strain>
    </source>
</reference>
<feature type="DNA-binding region" description="H-T-H motif" evidence="2">
    <location>
        <begin position="65"/>
        <end position="84"/>
    </location>
</feature>
<evidence type="ECO:0000313" key="5">
    <source>
        <dbReference type="Proteomes" id="UP001596114"/>
    </source>
</evidence>
<dbReference type="InterPro" id="IPR009057">
    <property type="entry name" value="Homeodomain-like_sf"/>
</dbReference>
<keyword evidence="1 2" id="KW-0238">DNA-binding</keyword>
<dbReference type="Pfam" id="PF00440">
    <property type="entry name" value="TetR_N"/>
    <property type="match status" value="1"/>
</dbReference>
<dbReference type="SUPFAM" id="SSF46689">
    <property type="entry name" value="Homeodomain-like"/>
    <property type="match status" value="1"/>
</dbReference>
<evidence type="ECO:0000256" key="1">
    <source>
        <dbReference type="ARBA" id="ARBA00023125"/>
    </source>
</evidence>